<dbReference type="SUPFAM" id="SSF53850">
    <property type="entry name" value="Periplasmic binding protein-like II"/>
    <property type="match status" value="1"/>
</dbReference>
<dbReference type="AlphaFoldDB" id="A0A937KFE9"/>
<evidence type="ECO:0000259" key="5">
    <source>
        <dbReference type="PROSITE" id="PS50931"/>
    </source>
</evidence>
<reference evidence="6" key="1">
    <citation type="submission" date="2021-01" db="EMBL/GenBank/DDBJ databases">
        <title>Fulvivirga kasyanovii gen. nov., sp nov., a novel member of the phylum Bacteroidetes isolated from seawater in a mussel farm.</title>
        <authorList>
            <person name="Zhao L.-H."/>
            <person name="Wang Z.-J."/>
        </authorList>
    </citation>
    <scope>NUCLEOTIDE SEQUENCE</scope>
    <source>
        <strain evidence="6">29W222</strain>
    </source>
</reference>
<dbReference type="InterPro" id="IPR005119">
    <property type="entry name" value="LysR_subst-bd"/>
</dbReference>
<dbReference type="InterPro" id="IPR036390">
    <property type="entry name" value="WH_DNA-bd_sf"/>
</dbReference>
<feature type="domain" description="HTH lysR-type" evidence="5">
    <location>
        <begin position="1"/>
        <end position="58"/>
    </location>
</feature>
<dbReference type="SUPFAM" id="SSF46785">
    <property type="entry name" value="Winged helix' DNA-binding domain"/>
    <property type="match status" value="1"/>
</dbReference>
<evidence type="ECO:0000256" key="3">
    <source>
        <dbReference type="ARBA" id="ARBA00023125"/>
    </source>
</evidence>
<keyword evidence="2" id="KW-0805">Transcription regulation</keyword>
<dbReference type="RefSeq" id="WP_202857660.1">
    <property type="nucleotide sequence ID" value="NZ_JAEUGD010000058.1"/>
</dbReference>
<evidence type="ECO:0000256" key="1">
    <source>
        <dbReference type="ARBA" id="ARBA00009437"/>
    </source>
</evidence>
<dbReference type="FunFam" id="1.10.10.10:FF:000001">
    <property type="entry name" value="LysR family transcriptional regulator"/>
    <property type="match status" value="1"/>
</dbReference>
<organism evidence="6 7">
    <name type="scientific">Fulvivirga marina</name>
    <dbReference type="NCBI Taxonomy" id="2494733"/>
    <lineage>
        <taxon>Bacteria</taxon>
        <taxon>Pseudomonadati</taxon>
        <taxon>Bacteroidota</taxon>
        <taxon>Cytophagia</taxon>
        <taxon>Cytophagales</taxon>
        <taxon>Fulvivirgaceae</taxon>
        <taxon>Fulvivirga</taxon>
    </lineage>
</organism>
<dbReference type="PROSITE" id="PS50931">
    <property type="entry name" value="HTH_LYSR"/>
    <property type="match status" value="1"/>
</dbReference>
<dbReference type="Proteomes" id="UP000614216">
    <property type="component" value="Unassembled WGS sequence"/>
</dbReference>
<sequence length="309" mass="34965">MEVRHLRLVKEVAEKGSLSKAKDNLFLSQSALSHQLKEVETQLGAPLFHRVNKKLVLTGAGKIVLESAERILNDLEQTEISVKKYVSGDRGSLRMATECYTCYHWLPSLMVDFNKEFPNVDIEILPEYSNDPVSHILEGKLDLAVISGRLENPNVKLTELFTDELLALVPADHPWTKKKYVQAKDFADQKVIIHSLPVETVTLYRKLLIPENVQPKKAIPIQITEAAVEMVKAGMGVKVLAKWIIEPYLHDKRLAVVPVTRKGLFRTWYAVTINRPDTPQYLTNFMEHLRCNIAGICRGCQDATIPCTK</sequence>
<dbReference type="Gene3D" id="3.40.190.290">
    <property type="match status" value="1"/>
</dbReference>
<accession>A0A937KFE9</accession>
<dbReference type="PANTHER" id="PTHR30126:SF25">
    <property type="entry name" value="HTH-TYPE TRANSCRIPTIONAL REGULATOR METR"/>
    <property type="match status" value="1"/>
</dbReference>
<proteinExistence type="inferred from homology"/>
<dbReference type="GO" id="GO:0000976">
    <property type="term" value="F:transcription cis-regulatory region binding"/>
    <property type="evidence" value="ECO:0007669"/>
    <property type="project" value="TreeGrafter"/>
</dbReference>
<dbReference type="Pfam" id="PF00126">
    <property type="entry name" value="HTH_1"/>
    <property type="match status" value="1"/>
</dbReference>
<gene>
    <name evidence="6" type="ORF">JMN32_17550</name>
</gene>
<dbReference type="Pfam" id="PF03466">
    <property type="entry name" value="LysR_substrate"/>
    <property type="match status" value="1"/>
</dbReference>
<keyword evidence="4" id="KW-0804">Transcription</keyword>
<dbReference type="InterPro" id="IPR036388">
    <property type="entry name" value="WH-like_DNA-bd_sf"/>
</dbReference>
<comment type="caution">
    <text evidence="6">The sequence shown here is derived from an EMBL/GenBank/DDBJ whole genome shotgun (WGS) entry which is preliminary data.</text>
</comment>
<dbReference type="EMBL" id="JAEUGD010000058">
    <property type="protein sequence ID" value="MBL6448128.1"/>
    <property type="molecule type" value="Genomic_DNA"/>
</dbReference>
<keyword evidence="3" id="KW-0238">DNA-binding</keyword>
<dbReference type="InterPro" id="IPR000847">
    <property type="entry name" value="LysR_HTH_N"/>
</dbReference>
<evidence type="ECO:0000313" key="6">
    <source>
        <dbReference type="EMBL" id="MBL6448128.1"/>
    </source>
</evidence>
<dbReference type="PANTHER" id="PTHR30126">
    <property type="entry name" value="HTH-TYPE TRANSCRIPTIONAL REGULATOR"/>
    <property type="match status" value="1"/>
</dbReference>
<evidence type="ECO:0000313" key="7">
    <source>
        <dbReference type="Proteomes" id="UP000614216"/>
    </source>
</evidence>
<name>A0A937KFE9_9BACT</name>
<dbReference type="Gene3D" id="1.10.10.10">
    <property type="entry name" value="Winged helix-like DNA-binding domain superfamily/Winged helix DNA-binding domain"/>
    <property type="match status" value="1"/>
</dbReference>
<keyword evidence="7" id="KW-1185">Reference proteome</keyword>
<dbReference type="PRINTS" id="PR00039">
    <property type="entry name" value="HTHLYSR"/>
</dbReference>
<protein>
    <submittedName>
        <fullName evidence="6">LysR family transcriptional regulator</fullName>
    </submittedName>
</protein>
<comment type="similarity">
    <text evidence="1">Belongs to the LysR transcriptional regulatory family.</text>
</comment>
<dbReference type="GO" id="GO:0003700">
    <property type="term" value="F:DNA-binding transcription factor activity"/>
    <property type="evidence" value="ECO:0007669"/>
    <property type="project" value="InterPro"/>
</dbReference>
<evidence type="ECO:0000256" key="4">
    <source>
        <dbReference type="ARBA" id="ARBA00023163"/>
    </source>
</evidence>
<evidence type="ECO:0000256" key="2">
    <source>
        <dbReference type="ARBA" id="ARBA00023015"/>
    </source>
</evidence>